<dbReference type="AlphaFoldDB" id="A0AA40FHV3"/>
<feature type="region of interest" description="Disordered" evidence="2">
    <location>
        <begin position="341"/>
        <end position="388"/>
    </location>
</feature>
<accession>A0AA40FHV3</accession>
<keyword evidence="1" id="KW-0175">Coiled coil</keyword>
<dbReference type="EMBL" id="JAHYIQ010000036">
    <property type="protein sequence ID" value="KAK1119379.1"/>
    <property type="molecule type" value="Genomic_DNA"/>
</dbReference>
<feature type="compositionally biased region" description="Low complexity" evidence="2">
    <location>
        <begin position="761"/>
        <end position="774"/>
    </location>
</feature>
<sequence>MEDDIDIYADLPDFGPEFSKNFVSRNEENIAEKQLELKKQIAELTAKLENSQKVNKNLEINLFSLLKTAKAEIARKDKMIDELRKKLDDATFRRSSYFKDYVIRKSTLSTTVTNTHKKSIDICFSVNEKDTQMSVSDSLSNQSKAQQNKSTLVPITIFGERLLKRMADEQNLEKKDKSNKLNNSEKDGKNNAGYTVESDKENGFSCDTNFDNTKEIQSSVIAQYKGTENLSASSGSTTKDVRLNNKNETSTTFQRKPTLTYTGKRANEEENRQIHVKRMKPSGEKHCFEVTKKKTDNNIVSESKEKSAFPRYNDFGFSDYSNKRDHNKKYSEYAHTLSMEQKKHGYSIHDANKVNERRDTKNKGDKRDIDDHSLKRRKSTQNSTSISDKKDTSYRCVEVFERDNCRRSHSKHRSSRDKQKEYHRADGHRSRARSTSYTKLYQEEKYHRNQYNKHSDHDGKFEERCNFRNSGAANKSKISRKDSYNDRQMKHSTIDRTDQRFDEIKKAQCQYNEPRKVRNIGKSIKRHDEDKQDEYSECSRSRRNFDAENLIEHSKYSQVLKEIDGKDNETTQTANALEIGNELRKYAEEELKNPSIRNLEDDEISGSGNKNSSKDTCNKYERSKDQQDTDVGPPEDPSFAVNNISVKSTVNNETEKSKASINIVRTIPILDTNIACSPDEKISKNIESVENIEDIEKFIRSSVSTCDKALENMSGTLNTVYAFNNLQSGLIEKEMQGNANAPSASSDNGMSLIENRQTDKNVTNVVTSNENNSVKDNYTETQSELRTTLLQENERASNQLRTESNVLETVKKAESQEKSNDTSANTASDLDIRNNCHNINDCDEDEINQNSPEDVTNTSSKHENENTSIAIEVTRGKECDKYIGKTEEIELRLFKKPLEKSINHSNNGSTKDSMNVYGKIVVFARRKKPVCLANSNANMTVLINNKHDTGVDLSIADIGKINGHDTTNTS</sequence>
<organism evidence="3 4">
    <name type="scientific">Melipona bicolor</name>
    <dbReference type="NCBI Taxonomy" id="60889"/>
    <lineage>
        <taxon>Eukaryota</taxon>
        <taxon>Metazoa</taxon>
        <taxon>Ecdysozoa</taxon>
        <taxon>Arthropoda</taxon>
        <taxon>Hexapoda</taxon>
        <taxon>Insecta</taxon>
        <taxon>Pterygota</taxon>
        <taxon>Neoptera</taxon>
        <taxon>Endopterygota</taxon>
        <taxon>Hymenoptera</taxon>
        <taxon>Apocrita</taxon>
        <taxon>Aculeata</taxon>
        <taxon>Apoidea</taxon>
        <taxon>Anthophila</taxon>
        <taxon>Apidae</taxon>
        <taxon>Melipona</taxon>
    </lineage>
</organism>
<feature type="compositionally biased region" description="Basic and acidic residues" evidence="2">
    <location>
        <begin position="416"/>
        <end position="429"/>
    </location>
</feature>
<reference evidence="3" key="1">
    <citation type="submission" date="2021-10" db="EMBL/GenBank/DDBJ databases">
        <title>Melipona bicolor Genome sequencing and assembly.</title>
        <authorList>
            <person name="Araujo N.S."/>
            <person name="Arias M.C."/>
        </authorList>
    </citation>
    <scope>NUCLEOTIDE SEQUENCE</scope>
    <source>
        <strain evidence="3">USP_2M_L1-L4_2017</strain>
        <tissue evidence="3">Whole body</tissue>
    </source>
</reference>
<feature type="region of interest" description="Disordered" evidence="2">
    <location>
        <begin position="170"/>
        <end position="205"/>
    </location>
</feature>
<feature type="compositionally biased region" description="Polar residues" evidence="2">
    <location>
        <begin position="848"/>
        <end position="859"/>
    </location>
</feature>
<protein>
    <submittedName>
        <fullName evidence="3">Uncharacterized protein</fullName>
    </submittedName>
</protein>
<feature type="region of interest" description="Disordered" evidence="2">
    <location>
        <begin position="472"/>
        <end position="492"/>
    </location>
</feature>
<evidence type="ECO:0000313" key="4">
    <source>
        <dbReference type="Proteomes" id="UP001177670"/>
    </source>
</evidence>
<feature type="region of interest" description="Disordered" evidence="2">
    <location>
        <begin position="404"/>
        <end position="436"/>
    </location>
</feature>
<dbReference type="Proteomes" id="UP001177670">
    <property type="component" value="Unassembled WGS sequence"/>
</dbReference>
<feature type="compositionally biased region" description="Basic and acidic residues" evidence="2">
    <location>
        <begin position="479"/>
        <end position="492"/>
    </location>
</feature>
<evidence type="ECO:0000256" key="1">
    <source>
        <dbReference type="SAM" id="Coils"/>
    </source>
</evidence>
<feature type="compositionally biased region" description="Basic and acidic residues" evidence="2">
    <location>
        <begin position="170"/>
        <end position="189"/>
    </location>
</feature>
<feature type="compositionally biased region" description="Basic and acidic residues" evidence="2">
    <location>
        <begin position="350"/>
        <end position="373"/>
    </location>
</feature>
<gene>
    <name evidence="3" type="ORF">K0M31_013212</name>
</gene>
<feature type="region of interest" description="Disordered" evidence="2">
    <location>
        <begin position="757"/>
        <end position="784"/>
    </location>
</feature>
<feature type="region of interest" description="Disordered" evidence="2">
    <location>
        <begin position="811"/>
        <end position="866"/>
    </location>
</feature>
<evidence type="ECO:0000256" key="2">
    <source>
        <dbReference type="SAM" id="MobiDB-lite"/>
    </source>
</evidence>
<evidence type="ECO:0000313" key="3">
    <source>
        <dbReference type="EMBL" id="KAK1119379.1"/>
    </source>
</evidence>
<comment type="caution">
    <text evidence="3">The sequence shown here is derived from an EMBL/GenBank/DDBJ whole genome shotgun (WGS) entry which is preliminary data.</text>
</comment>
<proteinExistence type="predicted"/>
<keyword evidence="4" id="KW-1185">Reference proteome</keyword>
<feature type="compositionally biased region" description="Basic and acidic residues" evidence="2">
    <location>
        <begin position="811"/>
        <end position="820"/>
    </location>
</feature>
<feature type="compositionally biased region" description="Basic and acidic residues" evidence="2">
    <location>
        <begin position="612"/>
        <end position="627"/>
    </location>
</feature>
<feature type="region of interest" description="Disordered" evidence="2">
    <location>
        <begin position="594"/>
        <end position="641"/>
    </location>
</feature>
<feature type="coiled-coil region" evidence="1">
    <location>
        <begin position="23"/>
        <end position="86"/>
    </location>
</feature>
<name>A0AA40FHV3_9HYME</name>
<feature type="compositionally biased region" description="Polar residues" evidence="2">
    <location>
        <begin position="775"/>
        <end position="784"/>
    </location>
</feature>